<dbReference type="Proteomes" id="UP000249619">
    <property type="component" value="Unassembled WGS sequence"/>
</dbReference>
<dbReference type="PANTHER" id="PTHR47424">
    <property type="entry name" value="REGULATORY PROTEIN GAL4"/>
    <property type="match status" value="1"/>
</dbReference>
<dbReference type="SMART" id="SM00906">
    <property type="entry name" value="Fungal_trans"/>
    <property type="match status" value="1"/>
</dbReference>
<evidence type="ECO:0000256" key="1">
    <source>
        <dbReference type="ARBA" id="ARBA00022723"/>
    </source>
</evidence>
<dbReference type="Gene3D" id="4.10.240.10">
    <property type="entry name" value="Zn(2)-C6 fungal-type DNA-binding domain"/>
    <property type="match status" value="1"/>
</dbReference>
<organism evidence="7 8">
    <name type="scientific">Stemphylium lycopersici</name>
    <name type="common">Tomato gray leaf spot disease fungus</name>
    <name type="synonym">Thyrospora lycopersici</name>
    <dbReference type="NCBI Taxonomy" id="183478"/>
    <lineage>
        <taxon>Eukaryota</taxon>
        <taxon>Fungi</taxon>
        <taxon>Dikarya</taxon>
        <taxon>Ascomycota</taxon>
        <taxon>Pezizomycotina</taxon>
        <taxon>Dothideomycetes</taxon>
        <taxon>Pleosporomycetidae</taxon>
        <taxon>Pleosporales</taxon>
        <taxon>Pleosporineae</taxon>
        <taxon>Pleosporaceae</taxon>
        <taxon>Stemphylium</taxon>
    </lineage>
</organism>
<dbReference type="InterPro" id="IPR036864">
    <property type="entry name" value="Zn2-C6_fun-type_DNA-bd_sf"/>
</dbReference>
<dbReference type="InterPro" id="IPR007219">
    <property type="entry name" value="XnlR_reg_dom"/>
</dbReference>
<dbReference type="Pfam" id="PF04082">
    <property type="entry name" value="Fungal_trans"/>
    <property type="match status" value="1"/>
</dbReference>
<proteinExistence type="predicted"/>
<dbReference type="CDD" id="cd12148">
    <property type="entry name" value="fungal_TF_MHR"/>
    <property type="match status" value="1"/>
</dbReference>
<evidence type="ECO:0000259" key="6">
    <source>
        <dbReference type="PROSITE" id="PS50048"/>
    </source>
</evidence>
<evidence type="ECO:0000313" key="8">
    <source>
        <dbReference type="Proteomes" id="UP000249619"/>
    </source>
</evidence>
<keyword evidence="1" id="KW-0479">Metal-binding</keyword>
<dbReference type="GO" id="GO:0008270">
    <property type="term" value="F:zinc ion binding"/>
    <property type="evidence" value="ECO:0007669"/>
    <property type="project" value="InterPro"/>
</dbReference>
<evidence type="ECO:0000256" key="4">
    <source>
        <dbReference type="ARBA" id="ARBA00023242"/>
    </source>
</evidence>
<dbReference type="GO" id="GO:0005634">
    <property type="term" value="C:nucleus"/>
    <property type="evidence" value="ECO:0007669"/>
    <property type="project" value="TreeGrafter"/>
</dbReference>
<feature type="compositionally biased region" description="Low complexity" evidence="5">
    <location>
        <begin position="88"/>
        <end position="97"/>
    </location>
</feature>
<evidence type="ECO:0000313" key="7">
    <source>
        <dbReference type="EMBL" id="RAR13228.1"/>
    </source>
</evidence>
<dbReference type="GO" id="GO:0000435">
    <property type="term" value="P:positive regulation of transcription from RNA polymerase II promoter by galactose"/>
    <property type="evidence" value="ECO:0007669"/>
    <property type="project" value="TreeGrafter"/>
</dbReference>
<evidence type="ECO:0000256" key="2">
    <source>
        <dbReference type="ARBA" id="ARBA00023015"/>
    </source>
</evidence>
<dbReference type="SMART" id="SM00066">
    <property type="entry name" value="GAL4"/>
    <property type="match status" value="1"/>
</dbReference>
<dbReference type="GO" id="GO:0006351">
    <property type="term" value="P:DNA-templated transcription"/>
    <property type="evidence" value="ECO:0007669"/>
    <property type="project" value="InterPro"/>
</dbReference>
<protein>
    <submittedName>
        <fullName evidence="7">C6 transcription factor</fullName>
    </submittedName>
</protein>
<dbReference type="Pfam" id="PF00172">
    <property type="entry name" value="Zn_clus"/>
    <property type="match status" value="1"/>
</dbReference>
<evidence type="ECO:0000256" key="3">
    <source>
        <dbReference type="ARBA" id="ARBA00023163"/>
    </source>
</evidence>
<sequence>MTEYSNTMDMQPAKRQKVDVACDLCRSKKIKCDSVRPVCGPCMKRKNSSTPCSWEGSVFRNQQPSRAEMLRLRRRIKELESHAVEQRNQNNDNNDSNDNADRNVSEPSQVQAVRGVEQDNVCAHVSGVANAGRRTGLLSPGRNPATPISCARTEDSMRNPSVTERVSFEPPTGSTRSSSVNTDFYGGSSAVGFLSQMRNAVHQKLGISDLTTPTDQEDIQTHILGVRATQRYKLLQYVLPGRRQADKLLSVYWDIVHPLYPFLDKQEFLARYENLWVHQESDEEDPIFLCVLNLVFALSSQLNGDVSPSERHASADSFFERAKESLDLWHLNTLQSVQMLLLLSIYLQSVCAINQGWMMIGVAIRTAQSLGLHLHETSRQITSQEKQELAGKVWHTCVLLDRMAAMTYGRPSMSTVSTTTKDDRRLPCHDPPSATEFLSQSLRLFEISDEILGGFYPDHVDMASRSREPLDTLLERTTAGNKRSILDIDRKLLEWEDKLPPHLRFKQVPLDSEGISCTFTRQATILRQQFLHIRLLSMRPILSAYLSFEGGGGGGGSLTGSSLCERIALQCSVLCVNIARETIDISYSQRPSDASWVGLTEAWWHNVLFIYSAATVLMAAKLSPDILSEIPAVAISESWSRANAVLQSFHLFNPTIRRMVEALDLVYQIIPENCARSAMQMQQFGFLDVDAQEVPGQSQGQAQSQGQGLPPQDSLGAAQPADRQRISNLADYVGDDAMDHDILFGINNFSWLTAMPFEL</sequence>
<feature type="region of interest" description="Disordered" evidence="5">
    <location>
        <begin position="82"/>
        <end position="110"/>
    </location>
</feature>
<keyword evidence="8" id="KW-1185">Reference proteome</keyword>
<feature type="compositionally biased region" description="Low complexity" evidence="5">
    <location>
        <begin position="695"/>
        <end position="712"/>
    </location>
</feature>
<dbReference type="AlphaFoldDB" id="A0A364N7A3"/>
<dbReference type="InterPro" id="IPR001138">
    <property type="entry name" value="Zn2Cys6_DnaBD"/>
</dbReference>
<feature type="domain" description="Zn(2)-C6 fungal-type" evidence="6">
    <location>
        <begin position="21"/>
        <end position="54"/>
    </location>
</feature>
<feature type="compositionally biased region" description="Polar residues" evidence="5">
    <location>
        <begin position="172"/>
        <end position="181"/>
    </location>
</feature>
<dbReference type="EMBL" id="QGDH01000038">
    <property type="protein sequence ID" value="RAR13228.1"/>
    <property type="molecule type" value="Genomic_DNA"/>
</dbReference>
<dbReference type="GO" id="GO:0000978">
    <property type="term" value="F:RNA polymerase II cis-regulatory region sequence-specific DNA binding"/>
    <property type="evidence" value="ECO:0007669"/>
    <property type="project" value="TreeGrafter"/>
</dbReference>
<accession>A0A364N7A3</accession>
<name>A0A364N7A3_STELY</name>
<evidence type="ECO:0000256" key="5">
    <source>
        <dbReference type="SAM" id="MobiDB-lite"/>
    </source>
</evidence>
<feature type="region of interest" description="Disordered" evidence="5">
    <location>
        <begin position="133"/>
        <end position="181"/>
    </location>
</feature>
<dbReference type="SUPFAM" id="SSF57701">
    <property type="entry name" value="Zn2/Cys6 DNA-binding domain"/>
    <property type="match status" value="1"/>
</dbReference>
<keyword evidence="4" id="KW-0539">Nucleus</keyword>
<dbReference type="CDD" id="cd00067">
    <property type="entry name" value="GAL4"/>
    <property type="match status" value="1"/>
</dbReference>
<dbReference type="PANTHER" id="PTHR47424:SF4">
    <property type="entry name" value="ZN(II)2CYS6 TRANSCRIPTION FACTOR (EUROFUNG)"/>
    <property type="match status" value="1"/>
</dbReference>
<dbReference type="STRING" id="183478.A0A364N7A3"/>
<reference evidence="8" key="1">
    <citation type="submission" date="2018-05" db="EMBL/GenBank/DDBJ databases">
        <title>Draft genome sequence of Stemphylium lycopersici strain CIDEFI 213.</title>
        <authorList>
            <person name="Medina R."/>
            <person name="Franco M.E.E."/>
            <person name="Lucentini C.G."/>
            <person name="Saparrat M.C.N."/>
            <person name="Balatti P.A."/>
        </authorList>
    </citation>
    <scope>NUCLEOTIDE SEQUENCE [LARGE SCALE GENOMIC DNA]</scope>
    <source>
        <strain evidence="8">CIDEFI 213</strain>
    </source>
</reference>
<comment type="caution">
    <text evidence="7">The sequence shown here is derived from an EMBL/GenBank/DDBJ whole genome shotgun (WGS) entry which is preliminary data.</text>
</comment>
<keyword evidence="3" id="KW-0804">Transcription</keyword>
<dbReference type="InterPro" id="IPR051127">
    <property type="entry name" value="Fungal_SecMet_Regulators"/>
</dbReference>
<gene>
    <name evidence="7" type="ORF">DDE83_003362</name>
</gene>
<dbReference type="GO" id="GO:0000981">
    <property type="term" value="F:DNA-binding transcription factor activity, RNA polymerase II-specific"/>
    <property type="evidence" value="ECO:0007669"/>
    <property type="project" value="InterPro"/>
</dbReference>
<dbReference type="PROSITE" id="PS50048">
    <property type="entry name" value="ZN2_CY6_FUNGAL_2"/>
    <property type="match status" value="1"/>
</dbReference>
<keyword evidence="2" id="KW-0805">Transcription regulation</keyword>
<feature type="region of interest" description="Disordered" evidence="5">
    <location>
        <begin position="695"/>
        <end position="720"/>
    </location>
</feature>